<dbReference type="PANTHER" id="PTHR36978:SF3">
    <property type="entry name" value="P-LOOP CONTAINING NUCLEOSIDE TRIPHOSPHATE HYDROLASE PROTEIN"/>
    <property type="match status" value="1"/>
</dbReference>
<dbReference type="OrthoDB" id="408152at2759"/>
<dbReference type="RefSeq" id="XP_025400014.1">
    <property type="nucleotide sequence ID" value="XM_025546582.1"/>
</dbReference>
<dbReference type="STRING" id="1448321.A0A317WCT0"/>
<dbReference type="EMBL" id="MSFL01000010">
    <property type="protein sequence ID" value="PWY83571.1"/>
    <property type="molecule type" value="Genomic_DNA"/>
</dbReference>
<dbReference type="AlphaFoldDB" id="A0A317WCT0"/>
<proteinExistence type="predicted"/>
<keyword evidence="2" id="KW-1185">Reference proteome</keyword>
<dbReference type="Gene3D" id="3.40.50.300">
    <property type="entry name" value="P-loop containing nucleotide triphosphate hydrolases"/>
    <property type="match status" value="1"/>
</dbReference>
<sequence length="105" mass="12382">MWFLRAVLLPLPGMRHFVDHINVLVQQWEKVYRMHIAWLKDVVPEERLVVVDVKEGWEPLCRALGKEVPKDIPFPRINDAEAIDRTAKVYISRGMDMGICRNHMF</sequence>
<dbReference type="PANTHER" id="PTHR36978">
    <property type="entry name" value="P-LOOP CONTAINING NUCLEOTIDE TRIPHOSPHATE HYDROLASE"/>
    <property type="match status" value="1"/>
</dbReference>
<protein>
    <submittedName>
        <fullName evidence="1">Uncharacterized protein</fullName>
    </submittedName>
</protein>
<dbReference type="InterPro" id="IPR040632">
    <property type="entry name" value="Sulfotransfer_4"/>
</dbReference>
<dbReference type="GeneID" id="37068819"/>
<gene>
    <name evidence="1" type="ORF">BO70DRAFT_395994</name>
</gene>
<reference evidence="1 2" key="1">
    <citation type="submission" date="2016-12" db="EMBL/GenBank/DDBJ databases">
        <title>The genomes of Aspergillus section Nigri reveals drivers in fungal speciation.</title>
        <authorList>
            <consortium name="DOE Joint Genome Institute"/>
            <person name="Vesth T.C."/>
            <person name="Nybo J."/>
            <person name="Theobald S."/>
            <person name="Brandl J."/>
            <person name="Frisvad J.C."/>
            <person name="Nielsen K.F."/>
            <person name="Lyhne E.K."/>
            <person name="Kogle M.E."/>
            <person name="Kuo A."/>
            <person name="Riley R."/>
            <person name="Clum A."/>
            <person name="Nolan M."/>
            <person name="Lipzen A."/>
            <person name="Salamov A."/>
            <person name="Henrissat B."/>
            <person name="Wiebenga A."/>
            <person name="De Vries R.P."/>
            <person name="Grigoriev I.V."/>
            <person name="Mortensen U.H."/>
            <person name="Andersen M.R."/>
            <person name="Baker S.E."/>
        </authorList>
    </citation>
    <scope>NUCLEOTIDE SEQUENCE [LARGE SCALE GENOMIC DNA]</scope>
    <source>
        <strain evidence="1 2">CBS 117.55</strain>
    </source>
</reference>
<evidence type="ECO:0000313" key="2">
    <source>
        <dbReference type="Proteomes" id="UP000247233"/>
    </source>
</evidence>
<name>A0A317WCT0_9EURO</name>
<accession>A0A317WCT0</accession>
<dbReference type="Pfam" id="PF17784">
    <property type="entry name" value="Sulfotransfer_4"/>
    <property type="match status" value="1"/>
</dbReference>
<dbReference type="InterPro" id="IPR027417">
    <property type="entry name" value="P-loop_NTPase"/>
</dbReference>
<organism evidence="1 2">
    <name type="scientific">Aspergillus heteromorphus CBS 117.55</name>
    <dbReference type="NCBI Taxonomy" id="1448321"/>
    <lineage>
        <taxon>Eukaryota</taxon>
        <taxon>Fungi</taxon>
        <taxon>Dikarya</taxon>
        <taxon>Ascomycota</taxon>
        <taxon>Pezizomycotina</taxon>
        <taxon>Eurotiomycetes</taxon>
        <taxon>Eurotiomycetidae</taxon>
        <taxon>Eurotiales</taxon>
        <taxon>Aspergillaceae</taxon>
        <taxon>Aspergillus</taxon>
        <taxon>Aspergillus subgen. Circumdati</taxon>
    </lineage>
</organism>
<comment type="caution">
    <text evidence="1">The sequence shown here is derived from an EMBL/GenBank/DDBJ whole genome shotgun (WGS) entry which is preliminary data.</text>
</comment>
<dbReference type="VEuPathDB" id="FungiDB:BO70DRAFT_395994"/>
<evidence type="ECO:0000313" key="1">
    <source>
        <dbReference type="EMBL" id="PWY83571.1"/>
    </source>
</evidence>
<dbReference type="Proteomes" id="UP000247233">
    <property type="component" value="Unassembled WGS sequence"/>
</dbReference>